<dbReference type="RefSeq" id="YP_009121852.1">
    <property type="nucleotide sequence ID" value="NC_026511.1"/>
</dbReference>
<dbReference type="KEGG" id="vg:23632069"/>
<dbReference type="InterPro" id="IPR016658">
    <property type="entry name" value="DNA_primase_LEF1"/>
</dbReference>
<keyword evidence="2" id="KW-1185">Reference proteome</keyword>
<dbReference type="CDD" id="cd00525">
    <property type="entry name" value="AE_Prim_S_like"/>
    <property type="match status" value="1"/>
</dbReference>
<evidence type="ECO:0000313" key="2">
    <source>
        <dbReference type="Proteomes" id="UP000201335"/>
    </source>
</evidence>
<dbReference type="Pfam" id="PF01896">
    <property type="entry name" value="DNA_primase_S"/>
    <property type="match status" value="1"/>
</dbReference>
<proteinExistence type="predicted"/>
<dbReference type="SUPFAM" id="SSF56747">
    <property type="entry name" value="Prim-pol domain"/>
    <property type="match status" value="1"/>
</dbReference>
<sequence>MYTTERARLIWDNVKYNTERYWAVTKKQSIGDSLAWIHTDGKNSQKQTFDSFYEFHQFLTRTSALDVHVKKTVQGGREWVIDVDHHGDSSKEKVALKNMIAHLTYAKFFGSNVTRIMDSGNKGLHVWLDNDMMKFKMSASTNERSYYLNCVLTPPVKLNVKLAKPGSLTYAFVQAIKDERVQRAITNLYPHIKLDNWNALLKEFYPCVDKQVFESTKQIRAPYSFHSKGNRFNAPHTI</sequence>
<dbReference type="Proteomes" id="UP000201335">
    <property type="component" value="Segment"/>
</dbReference>
<dbReference type="OrthoDB" id="18354at10239"/>
<dbReference type="GO" id="GO:0006269">
    <property type="term" value="P:DNA replication, synthesis of primer"/>
    <property type="evidence" value="ECO:0007669"/>
    <property type="project" value="InterPro"/>
</dbReference>
<dbReference type="GeneID" id="23632069"/>
<evidence type="ECO:0000313" key="1">
    <source>
        <dbReference type="EMBL" id="AJK91728.1"/>
    </source>
</evidence>
<dbReference type="GO" id="GO:0003899">
    <property type="term" value="F:DNA-directed RNA polymerase activity"/>
    <property type="evidence" value="ECO:0007669"/>
    <property type="project" value="InterPro"/>
</dbReference>
<protein>
    <submittedName>
        <fullName evidence="1">Lef-1</fullName>
    </submittedName>
</protein>
<organism evidence="1 2">
    <name type="scientific">Spodoptera frugiperda granulovirus</name>
    <dbReference type="NCBI Taxonomy" id="307454"/>
    <lineage>
        <taxon>Viruses</taxon>
        <taxon>Viruses incertae sedis</taxon>
        <taxon>Naldaviricetes</taxon>
        <taxon>Lefavirales</taxon>
        <taxon>Baculoviridae</taxon>
        <taxon>Betabaculovirus</taxon>
        <taxon>Betabaculovirus spofrugiperdae</taxon>
    </lineage>
</organism>
<reference evidence="1 2" key="1">
    <citation type="journal article" date="2015" name="Viruses">
        <title>The complete sequence of the first Spodoptera frugiperda Betabaculovirus genome: a natural multiple recombinant virus.</title>
        <authorList>
            <person name="Cuartas P.E."/>
            <person name="Barrera G.P."/>
            <person name="Belaich M.N."/>
            <person name="Barreto E."/>
            <person name="Ghiringhelli P.D."/>
            <person name="Villamizar L.F."/>
        </authorList>
    </citation>
    <scope>NUCLEOTIDE SEQUENCE [LARGE SCALE GENOMIC DNA]</scope>
    <source>
        <strain evidence="1">VG008</strain>
    </source>
</reference>
<dbReference type="PIRSF" id="PIRSF016433">
    <property type="entry name" value="Viral_DNA_prim"/>
    <property type="match status" value="1"/>
</dbReference>
<dbReference type="EMBL" id="KM371112">
    <property type="protein sequence ID" value="AJK91728.1"/>
    <property type="molecule type" value="Genomic_DNA"/>
</dbReference>
<name>A0A0C5AUV7_9BBAC</name>
<dbReference type="InterPro" id="IPR002755">
    <property type="entry name" value="DNA_primase_S"/>
</dbReference>
<accession>A0A0C5AUV7</accession>